<feature type="transmembrane region" description="Helical" evidence="8">
    <location>
        <begin position="234"/>
        <end position="256"/>
    </location>
</feature>
<keyword evidence="4 8" id="KW-0812">Transmembrane</keyword>
<accession>A0A8B5YCR9</accession>
<evidence type="ECO:0000256" key="2">
    <source>
        <dbReference type="ARBA" id="ARBA00010157"/>
    </source>
</evidence>
<dbReference type="PROSITE" id="PS50156">
    <property type="entry name" value="SSD"/>
    <property type="match status" value="1"/>
</dbReference>
<dbReference type="GO" id="GO:0005886">
    <property type="term" value="C:plasma membrane"/>
    <property type="evidence" value="ECO:0007669"/>
    <property type="project" value="UniProtKB-SubCell"/>
</dbReference>
<comment type="similarity">
    <text evidence="2">Belongs to the resistance-nodulation-cell division (RND) (TC 2.A.6) family. MmpL subfamily.</text>
</comment>
<feature type="transmembrane region" description="Helical" evidence="8">
    <location>
        <begin position="970"/>
        <end position="990"/>
    </location>
</feature>
<organism evidence="10 11">
    <name type="scientific">Bacillus licheniformis</name>
    <dbReference type="NCBI Taxonomy" id="1402"/>
    <lineage>
        <taxon>Bacteria</taxon>
        <taxon>Bacillati</taxon>
        <taxon>Bacillota</taxon>
        <taxon>Bacilli</taxon>
        <taxon>Bacillales</taxon>
        <taxon>Bacillaceae</taxon>
        <taxon>Bacillus</taxon>
    </lineage>
</organism>
<dbReference type="AlphaFoldDB" id="A0A8B5YCR9"/>
<keyword evidence="5 8" id="KW-1133">Transmembrane helix</keyword>
<dbReference type="Pfam" id="PF03176">
    <property type="entry name" value="MMPL"/>
    <property type="match status" value="2"/>
</dbReference>
<proteinExistence type="inferred from homology"/>
<feature type="transmembrane region" description="Helical" evidence="8">
    <location>
        <begin position="869"/>
        <end position="888"/>
    </location>
</feature>
<dbReference type="Gene3D" id="1.20.1640.10">
    <property type="entry name" value="Multidrug efflux transporter AcrB transmembrane domain"/>
    <property type="match status" value="2"/>
</dbReference>
<dbReference type="PANTHER" id="PTHR33406">
    <property type="entry name" value="MEMBRANE PROTEIN MJ1562-RELATED"/>
    <property type="match status" value="1"/>
</dbReference>
<dbReference type="Proteomes" id="UP000435910">
    <property type="component" value="Unassembled WGS sequence"/>
</dbReference>
<feature type="transmembrane region" description="Helical" evidence="8">
    <location>
        <begin position="895"/>
        <end position="921"/>
    </location>
</feature>
<evidence type="ECO:0000259" key="9">
    <source>
        <dbReference type="PROSITE" id="PS50156"/>
    </source>
</evidence>
<dbReference type="RefSeq" id="WP_025807380.1">
    <property type="nucleotide sequence ID" value="NZ_CAJCKC010000024.1"/>
</dbReference>
<feature type="transmembrane region" description="Helical" evidence="8">
    <location>
        <begin position="927"/>
        <end position="949"/>
    </location>
</feature>
<dbReference type="PANTHER" id="PTHR33406:SF6">
    <property type="entry name" value="MEMBRANE PROTEIN YDGH-RELATED"/>
    <property type="match status" value="1"/>
</dbReference>
<evidence type="ECO:0000256" key="4">
    <source>
        <dbReference type="ARBA" id="ARBA00022692"/>
    </source>
</evidence>
<dbReference type="InterPro" id="IPR050545">
    <property type="entry name" value="Mycobact_MmpL"/>
</dbReference>
<feature type="transmembrane region" description="Helical" evidence="8">
    <location>
        <begin position="178"/>
        <end position="194"/>
    </location>
</feature>
<evidence type="ECO:0000256" key="7">
    <source>
        <dbReference type="SAM" id="Coils"/>
    </source>
</evidence>
<feature type="transmembrane region" description="Helical" evidence="8">
    <location>
        <begin position="357"/>
        <end position="378"/>
    </location>
</feature>
<dbReference type="EMBL" id="NILC01000022">
    <property type="protein sequence ID" value="TWL28183.1"/>
    <property type="molecule type" value="Genomic_DNA"/>
</dbReference>
<feature type="domain" description="SSD" evidence="9">
    <location>
        <begin position="900"/>
        <end position="1026"/>
    </location>
</feature>
<feature type="transmembrane region" description="Helical" evidence="8">
    <location>
        <begin position="7"/>
        <end position="26"/>
    </location>
</feature>
<dbReference type="InterPro" id="IPR004869">
    <property type="entry name" value="MMPL_dom"/>
</dbReference>
<keyword evidence="3" id="KW-1003">Cell membrane</keyword>
<name>A0A8B5YCR9_BACLI</name>
<feature type="transmembrane region" description="Helical" evidence="8">
    <location>
        <begin position="201"/>
        <end position="222"/>
    </location>
</feature>
<sequence>MRTIIKARWIIAALWIAMAAVLFITAPDMGQLTKEKGQIAVPEGYPSSYANKLLEQMSKDGDTNKSVVVVFQDKHLLPNREAALKKAITTLEKDSSLHVSDITSYFNADEDIQKQLLSKDRTTLLVPVTFDANKISAAEFKAKVNEKLKTLKLDYEMTGQPLIDDDVMTSSQEGLKKTEYITVGFILIVLILVFRSAVAPFVPLLAVALSYLVSQSVVAYLVKYADFPLSTFTQIFMVAIMFGIGTDYCILLLSRFKEEIARGKDKIEAILTTYKTAGRTVLFSGIAVLIGFTCIGFAEFQLYKSAVAVAVGVAVLILALLSIVPFFMAVLGKVLFWPVRGNIGHPQSKLWETAGRFAFSKPLISLLIVAAVAVPPILMYKGTLSYNSLDEIGDQYESVSAFNTISDKFGPGESLPVTVVLKTSDALDTNDGLIAIEKISRAIEQTNGVSKVRSATRPVGKGLSDLYVKTQANELNKGLESGNKGLKKIKDGLAVASKSIADQKPQIEASGKGINQLIKGTESIQAGISDVEANMRKLKEGTDQSKQGVAQAKKEIQTAKKQLTAQVDQLNGQIETYKEISKILKAALSQAENAQGITADVQTMIEQTNQNFKNLESEIPEVKENPSYLAIKGSYTELASAIKQGSQKAAVYTKQAANAKKQLEAADAFIAKAQEEQKVYTSKIDALINGLGQIEKGLEETSKGQGQLADSLPKLESGAGEVAEGQKQMKEKVGEFAGQLDQLTKGLNSSVDGLEKISSGLMGAGDYLDQLKNASDQEMSGWFVPKEVLKNKQFQQVFNSYMSDDRHITTIDVILEDNPYGNGAIAKVKDIEASVKRALPDTHLHDASFGVGGVSSINADLKQLSDQDFSNTVIYMMIGIFLILVLLFRSIVMPVYLVGSLVLTYFASIGVTEFIFTAFFGYPGLNWAVPFFGFVILMALGVDYSIFLMERFNEYRGTDIKTAMTESMKNMGSVIISAAVILAGTFAAMLPSGVLSLLQIATLVLTGLLLYAFVMLPLFVPVMVRIFGSANWFPFKRKE</sequence>
<feature type="transmembrane region" description="Helical" evidence="8">
    <location>
        <begin position="277"/>
        <end position="300"/>
    </location>
</feature>
<evidence type="ECO:0000256" key="3">
    <source>
        <dbReference type="ARBA" id="ARBA00022475"/>
    </source>
</evidence>
<feature type="transmembrane region" description="Helical" evidence="8">
    <location>
        <begin position="996"/>
        <end position="1028"/>
    </location>
</feature>
<dbReference type="InterPro" id="IPR000731">
    <property type="entry name" value="SSD"/>
</dbReference>
<dbReference type="SUPFAM" id="SSF82866">
    <property type="entry name" value="Multidrug efflux transporter AcrB transmembrane domain"/>
    <property type="match status" value="2"/>
</dbReference>
<evidence type="ECO:0000256" key="1">
    <source>
        <dbReference type="ARBA" id="ARBA00004651"/>
    </source>
</evidence>
<comment type="subcellular location">
    <subcellularLocation>
        <location evidence="1">Cell membrane</location>
        <topology evidence="1">Multi-pass membrane protein</topology>
    </subcellularLocation>
</comment>
<feature type="coiled-coil region" evidence="7">
    <location>
        <begin position="549"/>
        <end position="625"/>
    </location>
</feature>
<keyword evidence="6 8" id="KW-0472">Membrane</keyword>
<evidence type="ECO:0000313" key="10">
    <source>
        <dbReference type="EMBL" id="TWL28183.1"/>
    </source>
</evidence>
<gene>
    <name evidence="10" type="ORF">CHCC16736_0278</name>
</gene>
<protein>
    <submittedName>
        <fullName evidence="10">Putative membrane protein YdgH</fullName>
    </submittedName>
</protein>
<evidence type="ECO:0000256" key="6">
    <source>
        <dbReference type="ARBA" id="ARBA00023136"/>
    </source>
</evidence>
<evidence type="ECO:0000256" key="5">
    <source>
        <dbReference type="ARBA" id="ARBA00022989"/>
    </source>
</evidence>
<dbReference type="SUPFAM" id="SSF103657">
    <property type="entry name" value="BAR/IMD domain-like"/>
    <property type="match status" value="1"/>
</dbReference>
<reference evidence="10 11" key="1">
    <citation type="submission" date="2019-06" db="EMBL/GenBank/DDBJ databases">
        <title>Genome sequence analysis of &gt;100 Bacillus licheniformis strains suggests intrinsic resistance to this species.</title>
        <authorList>
            <person name="Wels M."/>
            <person name="Siezen R.J."/>
            <person name="Johansen E."/>
            <person name="Stuer-Lauridsen B."/>
            <person name="Bjerre K."/>
            <person name="Nielsen B.K.K."/>
        </authorList>
    </citation>
    <scope>NUCLEOTIDE SEQUENCE [LARGE SCALE GENOMIC DNA]</scope>
    <source>
        <strain evidence="10 11">BAC-16736</strain>
    </source>
</reference>
<evidence type="ECO:0000313" key="11">
    <source>
        <dbReference type="Proteomes" id="UP000435910"/>
    </source>
</evidence>
<keyword evidence="7" id="KW-0175">Coiled coil</keyword>
<evidence type="ECO:0000256" key="8">
    <source>
        <dbReference type="SAM" id="Phobius"/>
    </source>
</evidence>
<feature type="transmembrane region" description="Helical" evidence="8">
    <location>
        <begin position="306"/>
        <end position="336"/>
    </location>
</feature>
<dbReference type="InterPro" id="IPR027267">
    <property type="entry name" value="AH/BAR_dom_sf"/>
</dbReference>
<comment type="caution">
    <text evidence="10">The sequence shown here is derived from an EMBL/GenBank/DDBJ whole genome shotgun (WGS) entry which is preliminary data.</text>
</comment>